<dbReference type="Pfam" id="PF00082">
    <property type="entry name" value="Peptidase_S8"/>
    <property type="match status" value="1"/>
</dbReference>
<keyword evidence="3 7" id="KW-0378">Hydrolase</keyword>
<dbReference type="PROSITE" id="PS00138">
    <property type="entry name" value="SUBTILASE_SER"/>
    <property type="match status" value="1"/>
</dbReference>
<comment type="similarity">
    <text evidence="1 7 8">Belongs to the peptidase S8 family.</text>
</comment>
<evidence type="ECO:0000256" key="9">
    <source>
        <dbReference type="SAM" id="MobiDB-lite"/>
    </source>
</evidence>
<evidence type="ECO:0000256" key="8">
    <source>
        <dbReference type="RuleBase" id="RU003355"/>
    </source>
</evidence>
<evidence type="ECO:0000256" key="7">
    <source>
        <dbReference type="PROSITE-ProRule" id="PRU01240"/>
    </source>
</evidence>
<dbReference type="Gene3D" id="3.40.50.200">
    <property type="entry name" value="Peptidase S8/S53 domain"/>
    <property type="match status" value="1"/>
</dbReference>
<dbReference type="InterPro" id="IPR022398">
    <property type="entry name" value="Peptidase_S8_His-AS"/>
</dbReference>
<feature type="region of interest" description="Disordered" evidence="9">
    <location>
        <begin position="1"/>
        <end position="78"/>
    </location>
</feature>
<dbReference type="PROSITE" id="PS00137">
    <property type="entry name" value="SUBTILASE_HIS"/>
    <property type="match status" value="1"/>
</dbReference>
<dbReference type="RefSeq" id="XP_013351927.1">
    <property type="nucleotide sequence ID" value="XM_013496473.1"/>
</dbReference>
<dbReference type="InterPro" id="IPR000209">
    <property type="entry name" value="Peptidase_S8/S53_dom"/>
</dbReference>
<feature type="compositionally biased region" description="Basic and acidic residues" evidence="9">
    <location>
        <begin position="112"/>
        <end position="133"/>
    </location>
</feature>
<dbReference type="EMBL" id="HG681873">
    <property type="protein sequence ID" value="CDJ29358.1"/>
    <property type="molecule type" value="Genomic_DNA"/>
</dbReference>
<dbReference type="OrthoDB" id="371436at2759"/>
<evidence type="ECO:0000256" key="4">
    <source>
        <dbReference type="ARBA" id="ARBA00022825"/>
    </source>
</evidence>
<dbReference type="GO" id="GO:0006508">
    <property type="term" value="P:proteolysis"/>
    <property type="evidence" value="ECO:0007669"/>
    <property type="project" value="UniProtKB-KW"/>
</dbReference>
<evidence type="ECO:0000256" key="3">
    <source>
        <dbReference type="ARBA" id="ARBA00022801"/>
    </source>
</evidence>
<evidence type="ECO:0000256" key="6">
    <source>
        <dbReference type="ARBA" id="ARBA00023619"/>
    </source>
</evidence>
<feature type="compositionally biased region" description="Low complexity" evidence="9">
    <location>
        <begin position="303"/>
        <end position="316"/>
    </location>
</feature>
<dbReference type="InterPro" id="IPR015500">
    <property type="entry name" value="Peptidase_S8_subtilisin-rel"/>
</dbReference>
<sequence>MDRAVFSSLADDRNAEPFGSDPLMTRKPAPEQRFSDGSLGEKTQILAVSQGDDATPKSAVQGQHRELHSNSGSPVVSETATPADAAFVVASGSATSATSATLSSGVSSVDSEGEKPPVSRDRTQDVGVHRFDAVEETNSGQGSMLDENTEAPATTRGRPSMWTWNPLNPGDEPTEAEDLKHEGVPGDFVSIPVLDQAAGHQSEQAEDVAAPQTEAPAEGYDNSATSSSSAAASGQAAEEEQEDTNQKSSSGKYRRQFEKRVAEGRTSDLPDSESSSASSKGSDQANEESNAASHAPDATTVDGSISESESGSIGRGSAKDSSNHSNTADNSSGRGVGRSKRRSRFASPSGLSGESDDSLYTPWSPVTARTGRSASGEAAVREEETVSRKTECVYKVAGVRIDASYVDTACTGTIHVAYQSEQGKFMQRRLLLSNTTEDPVTVVMKTVNAKFKASVPAYSSSYYRSFSGPYSFLQGEEGGDTDSTTTAAAEEKAADYIRSMLKEMRRVRRKLPNRPLDLVVGFTSPLDGSSEGTDADGIAASFMQTSAGEARIAQSCDEVLSVLEDREGFSCEILEAVDVIILQFPPSADLSDKGEVEKVLSKLLSLEGRNILFFEVAKPASLQMAPVGEGLPDPPKRLTEKWAFVQAKEALQEQCSAEATAKTRLLSEDGDADSPVAANLPQDPDLEKRLWGMYSARCVHAWLHGEKGHKEVVVAVIDSGVASHPDLDENIWHNAAESADGGDEDNNGFIDDTDGWNFADDSNHVVDTNGHGTHVAGTVGGVANNKDIVGCSPLVSIMKIQQFGSSGTGSIGDAVRGVAYAMLHGVEVINNSWGATETTDSLQLLMERSQAMRGGLGTLIVNAAGNSSSNNDLLPFYPAGFDYPNTISVGAYDADGNLASFSNYGRNSVCLLAPGDRIYSTYLEEGFAFLSGTSMAAPHVSGAAALVFGVFKKANSDVTAAEVRDIIKATVQPLAAAEQTTQWGGALDAEAAVLSVRDTKQLLQERSCCSL</sequence>
<dbReference type="InterPro" id="IPR023828">
    <property type="entry name" value="Peptidase_S8_Ser-AS"/>
</dbReference>
<organism evidence="11 12">
    <name type="scientific">Eimeria mitis</name>
    <dbReference type="NCBI Taxonomy" id="44415"/>
    <lineage>
        <taxon>Eukaryota</taxon>
        <taxon>Sar</taxon>
        <taxon>Alveolata</taxon>
        <taxon>Apicomplexa</taxon>
        <taxon>Conoidasida</taxon>
        <taxon>Coccidia</taxon>
        <taxon>Eucoccidiorida</taxon>
        <taxon>Eimeriorina</taxon>
        <taxon>Eimeriidae</taxon>
        <taxon>Eimeria</taxon>
    </lineage>
</organism>
<dbReference type="Proteomes" id="UP000030744">
    <property type="component" value="Unassembled WGS sequence"/>
</dbReference>
<feature type="active site" description="Charge relay system" evidence="7">
    <location>
        <position position="771"/>
    </location>
</feature>
<reference evidence="11" key="1">
    <citation type="submission" date="2013-10" db="EMBL/GenBank/DDBJ databases">
        <title>Genomic analysis of the causative agents of coccidiosis in chickens.</title>
        <authorList>
            <person name="Reid A.J."/>
            <person name="Blake D."/>
            <person name="Billington K."/>
            <person name="Browne H."/>
            <person name="Dunn M."/>
            <person name="Hung S."/>
            <person name="Kawahara F."/>
            <person name="Miranda-Saavedra D."/>
            <person name="Mourier T."/>
            <person name="Nagra H."/>
            <person name="Otto T.D."/>
            <person name="Rawlings N."/>
            <person name="Sanchez A."/>
            <person name="Sanders M."/>
            <person name="Subramaniam C."/>
            <person name="Tay Y."/>
            <person name="Dear P."/>
            <person name="Doerig C."/>
            <person name="Gruber A."/>
            <person name="Parkinson J."/>
            <person name="Shirley M."/>
            <person name="Wan K.L."/>
            <person name="Berriman M."/>
            <person name="Tomley F."/>
            <person name="Pain A."/>
        </authorList>
    </citation>
    <scope>NUCLEOTIDE SEQUENCE [LARGE SCALE GENOMIC DNA]</scope>
    <source>
        <strain evidence="11">Houghton</strain>
    </source>
</reference>
<dbReference type="PROSITE" id="PS00136">
    <property type="entry name" value="SUBTILASE_ASP"/>
    <property type="match status" value="1"/>
</dbReference>
<proteinExistence type="inferred from homology"/>
<feature type="compositionally biased region" description="Polar residues" evidence="9">
    <location>
        <begin position="69"/>
        <end position="78"/>
    </location>
</feature>
<feature type="compositionally biased region" description="Low complexity" evidence="9">
    <location>
        <begin position="223"/>
        <end position="236"/>
    </location>
</feature>
<dbReference type="PROSITE" id="PS51892">
    <property type="entry name" value="SUBTILASE"/>
    <property type="match status" value="1"/>
</dbReference>
<dbReference type="AlphaFoldDB" id="U6K0S6"/>
<name>U6K0S6_9EIME</name>
<reference evidence="11" key="2">
    <citation type="submission" date="2013-10" db="EMBL/GenBank/DDBJ databases">
        <authorList>
            <person name="Aslett M."/>
        </authorList>
    </citation>
    <scope>NUCLEOTIDE SEQUENCE [LARGE SCALE GENOMIC DNA]</scope>
    <source>
        <strain evidence="11">Houghton</strain>
    </source>
</reference>
<dbReference type="InterPro" id="IPR050131">
    <property type="entry name" value="Peptidase_S8_subtilisin-like"/>
</dbReference>
<keyword evidence="4 7" id="KW-0720">Serine protease</keyword>
<dbReference type="PANTHER" id="PTHR43806">
    <property type="entry name" value="PEPTIDASE S8"/>
    <property type="match status" value="1"/>
</dbReference>
<feature type="region of interest" description="Disordered" evidence="9">
    <location>
        <begin position="92"/>
        <end position="385"/>
    </location>
</feature>
<feature type="compositionally biased region" description="Low complexity" evidence="9">
    <location>
        <begin position="92"/>
        <end position="110"/>
    </location>
</feature>
<feature type="domain" description="Peptidase S8/S53" evidence="10">
    <location>
        <begin position="710"/>
        <end position="974"/>
    </location>
</feature>
<evidence type="ECO:0000259" key="10">
    <source>
        <dbReference type="Pfam" id="PF00082"/>
    </source>
</evidence>
<protein>
    <recommendedName>
        <fullName evidence="6">subtilisin</fullName>
        <ecNumber evidence="6">3.4.21.62</ecNumber>
    </recommendedName>
</protein>
<dbReference type="CDD" id="cd07473">
    <property type="entry name" value="Peptidases_S8_Subtilisin_like"/>
    <property type="match status" value="1"/>
</dbReference>
<dbReference type="EC" id="3.4.21.62" evidence="6"/>
<feature type="compositionally biased region" description="Basic and acidic residues" evidence="9">
    <location>
        <begin position="255"/>
        <end position="268"/>
    </location>
</feature>
<accession>U6K0S6</accession>
<feature type="active site" description="Charge relay system" evidence="7">
    <location>
        <position position="934"/>
    </location>
</feature>
<dbReference type="VEuPathDB" id="ToxoDB:EMH_0049040"/>
<keyword evidence="12" id="KW-1185">Reference proteome</keyword>
<evidence type="ECO:0000256" key="5">
    <source>
        <dbReference type="ARBA" id="ARBA00023529"/>
    </source>
</evidence>
<dbReference type="GeneID" id="25379588"/>
<dbReference type="PANTHER" id="PTHR43806:SF11">
    <property type="entry name" value="CEREVISIN-RELATED"/>
    <property type="match status" value="1"/>
</dbReference>
<dbReference type="GO" id="GO:0004252">
    <property type="term" value="F:serine-type endopeptidase activity"/>
    <property type="evidence" value="ECO:0007669"/>
    <property type="project" value="UniProtKB-UniRule"/>
</dbReference>
<evidence type="ECO:0000256" key="2">
    <source>
        <dbReference type="ARBA" id="ARBA00022670"/>
    </source>
</evidence>
<evidence type="ECO:0000313" key="12">
    <source>
        <dbReference type="Proteomes" id="UP000030744"/>
    </source>
</evidence>
<dbReference type="InterPro" id="IPR023827">
    <property type="entry name" value="Peptidase_S8_Asp-AS"/>
</dbReference>
<comment type="catalytic activity">
    <reaction evidence="5">
        <text>Hydrolysis of proteins with broad specificity for peptide bonds, and a preference for a large uncharged residue in P1. Hydrolyzes peptide amides.</text>
        <dbReference type="EC" id="3.4.21.62"/>
    </reaction>
</comment>
<keyword evidence="2 7" id="KW-0645">Protease</keyword>
<dbReference type="PRINTS" id="PR00723">
    <property type="entry name" value="SUBTILISIN"/>
</dbReference>
<evidence type="ECO:0000313" key="11">
    <source>
        <dbReference type="EMBL" id="CDJ29358.1"/>
    </source>
</evidence>
<evidence type="ECO:0000256" key="1">
    <source>
        <dbReference type="ARBA" id="ARBA00011073"/>
    </source>
</evidence>
<feature type="compositionally biased region" description="Low complexity" evidence="9">
    <location>
        <begin position="269"/>
        <end position="283"/>
    </location>
</feature>
<feature type="active site" description="Charge relay system" evidence="7">
    <location>
        <position position="718"/>
    </location>
</feature>
<dbReference type="InterPro" id="IPR034204">
    <property type="entry name" value="PfSUB1-like_cat_dom"/>
</dbReference>
<gene>
    <name evidence="11" type="ORF">EMH_0049040</name>
</gene>
<dbReference type="SUPFAM" id="SSF52743">
    <property type="entry name" value="Subtilisin-like"/>
    <property type="match status" value="1"/>
</dbReference>
<dbReference type="InterPro" id="IPR036852">
    <property type="entry name" value="Peptidase_S8/S53_dom_sf"/>
</dbReference>